<evidence type="ECO:0000256" key="1">
    <source>
        <dbReference type="ARBA" id="ARBA00010148"/>
    </source>
</evidence>
<dbReference type="EC" id="3.6.3.14" evidence="4"/>
<dbReference type="InterPro" id="IPR022944">
    <property type="entry name" value="ATPase_V1-cplx_fsu_bac/arc"/>
</dbReference>
<protein>
    <submittedName>
        <fullName evidence="4">V-type atp synthase subunit f</fullName>
        <ecNumber evidence="4">3.6.3.14</ecNumber>
    </submittedName>
</protein>
<comment type="similarity">
    <text evidence="1">Belongs to the V-ATPase F subunit family.</text>
</comment>
<name>A0A0W8F3N6_9ZZZZ</name>
<keyword evidence="4" id="KW-0378">Hydrolase</keyword>
<comment type="caution">
    <text evidence="4">The sequence shown here is derived from an EMBL/GenBank/DDBJ whole genome shotgun (WGS) entry which is preliminary data.</text>
</comment>
<dbReference type="SUPFAM" id="SSF159468">
    <property type="entry name" value="AtpF-like"/>
    <property type="match status" value="1"/>
</dbReference>
<accession>A0A0W8F3N6</accession>
<keyword evidence="3" id="KW-0406">Ion transport</keyword>
<evidence type="ECO:0000256" key="3">
    <source>
        <dbReference type="ARBA" id="ARBA00023065"/>
    </source>
</evidence>
<evidence type="ECO:0000256" key="2">
    <source>
        <dbReference type="ARBA" id="ARBA00022448"/>
    </source>
</evidence>
<dbReference type="EMBL" id="LNQE01001553">
    <property type="protein sequence ID" value="KUG15510.1"/>
    <property type="molecule type" value="Genomic_DNA"/>
</dbReference>
<dbReference type="Gene3D" id="3.40.50.10580">
    <property type="entry name" value="ATPase, V1 complex, subunit F"/>
    <property type="match status" value="1"/>
</dbReference>
<sequence length="105" mass="12006">MYKFIVVTDPDTAPGFRLAGVDVMEIQNSEEVRDILPSLLLKDDTGIIAINEDYMMSLDEKMMEKIEKSYRPIIIPIPTGAKRLDRTSYIEGLLRRAIGYDIVLR</sequence>
<dbReference type="Pfam" id="PF01990">
    <property type="entry name" value="ATP-synt_F"/>
    <property type="match status" value="1"/>
</dbReference>
<gene>
    <name evidence="4" type="ORF">ASZ90_014866</name>
</gene>
<dbReference type="GO" id="GO:0046961">
    <property type="term" value="F:proton-transporting ATPase activity, rotational mechanism"/>
    <property type="evidence" value="ECO:0007669"/>
    <property type="project" value="InterPro"/>
</dbReference>
<dbReference type="GO" id="GO:0016787">
    <property type="term" value="F:hydrolase activity"/>
    <property type="evidence" value="ECO:0007669"/>
    <property type="project" value="UniProtKB-KW"/>
</dbReference>
<dbReference type="InterPro" id="IPR008218">
    <property type="entry name" value="ATPase_V1-cplx_f_g_su"/>
</dbReference>
<reference evidence="4" key="1">
    <citation type="journal article" date="2015" name="Proc. Natl. Acad. Sci. U.S.A.">
        <title>Networks of energetic and metabolic interactions define dynamics in microbial communities.</title>
        <authorList>
            <person name="Embree M."/>
            <person name="Liu J.K."/>
            <person name="Al-Bassam M.M."/>
            <person name="Zengler K."/>
        </authorList>
    </citation>
    <scope>NUCLEOTIDE SEQUENCE</scope>
</reference>
<proteinExistence type="inferred from homology"/>
<keyword evidence="2" id="KW-0813">Transport</keyword>
<organism evidence="4">
    <name type="scientific">hydrocarbon metagenome</name>
    <dbReference type="NCBI Taxonomy" id="938273"/>
    <lineage>
        <taxon>unclassified sequences</taxon>
        <taxon>metagenomes</taxon>
        <taxon>ecological metagenomes</taxon>
    </lineage>
</organism>
<dbReference type="AlphaFoldDB" id="A0A0W8F3N6"/>
<dbReference type="HAMAP" id="MF_00312">
    <property type="entry name" value="ATP_synth_F_arch"/>
    <property type="match status" value="1"/>
</dbReference>
<evidence type="ECO:0000313" key="4">
    <source>
        <dbReference type="EMBL" id="KUG15510.1"/>
    </source>
</evidence>
<dbReference type="InterPro" id="IPR036906">
    <property type="entry name" value="ATPase_V1_fsu_sf"/>
</dbReference>